<reference evidence="2 3" key="1">
    <citation type="submission" date="2019-06" db="EMBL/GenBank/DDBJ databases">
        <authorList>
            <person name="Rodrigo-Torres L."/>
            <person name="Arahal R. D."/>
            <person name="Lucena T."/>
        </authorList>
    </citation>
    <scope>NUCLEOTIDE SEQUENCE [LARGE SCALE GENOMIC DNA]</scope>
    <source>
        <strain evidence="2 3">SW08-7</strain>
    </source>
</reference>
<evidence type="ECO:0000313" key="4">
    <source>
        <dbReference type="Proteomes" id="UP001055303"/>
    </source>
</evidence>
<dbReference type="Proteomes" id="UP001055303">
    <property type="component" value="Unassembled WGS sequence"/>
</dbReference>
<dbReference type="EMBL" id="CABFVH010000046">
    <property type="protein sequence ID" value="VUF15074.1"/>
    <property type="molecule type" value="Genomic_DNA"/>
</dbReference>
<proteinExistence type="predicted"/>
<accession>A0A564G4V6</accession>
<name>A0A564G4V6_9HYPH</name>
<sequence>MPSLTRFMAQGYTRLDDGLMRADEPLRFMTPGEAIDEVERLAPRRAGAVAYKWVGDERNGETGRISLLRHVGVIPVYVALALGIEEESCQLPRLRREAHLQYAS</sequence>
<dbReference type="EMBL" id="BPQI01000260">
    <property type="protein sequence ID" value="GJD59816.1"/>
    <property type="molecule type" value="Genomic_DNA"/>
</dbReference>
<dbReference type="Proteomes" id="UP000401717">
    <property type="component" value="Unassembled WGS sequence"/>
</dbReference>
<dbReference type="AlphaFoldDB" id="A0A564G4V6"/>
<keyword evidence="4" id="KW-1185">Reference proteome</keyword>
<evidence type="ECO:0000313" key="3">
    <source>
        <dbReference type="Proteomes" id="UP000401717"/>
    </source>
</evidence>
<reference evidence="1" key="3">
    <citation type="submission" date="2021-08" db="EMBL/GenBank/DDBJ databases">
        <authorList>
            <person name="Tani A."/>
            <person name="Ola A."/>
            <person name="Ogura Y."/>
            <person name="Katsura K."/>
            <person name="Hayashi T."/>
        </authorList>
    </citation>
    <scope>NUCLEOTIDE SEQUENCE</scope>
    <source>
        <strain evidence="1">DSM 22415</strain>
    </source>
</reference>
<protein>
    <submittedName>
        <fullName evidence="2">Uncharacterized protein</fullName>
    </submittedName>
</protein>
<organism evidence="2 3">
    <name type="scientific">Methylobacterium dankookense</name>
    <dbReference type="NCBI Taxonomy" id="560405"/>
    <lineage>
        <taxon>Bacteria</taxon>
        <taxon>Pseudomonadati</taxon>
        <taxon>Pseudomonadota</taxon>
        <taxon>Alphaproteobacteria</taxon>
        <taxon>Hyphomicrobiales</taxon>
        <taxon>Methylobacteriaceae</taxon>
        <taxon>Methylobacterium</taxon>
    </lineage>
</organism>
<reference evidence="1" key="2">
    <citation type="journal article" date="2021" name="Front. Microbiol.">
        <title>Comprehensive Comparative Genomics and Phenotyping of Methylobacterium Species.</title>
        <authorList>
            <person name="Alessa O."/>
            <person name="Ogura Y."/>
            <person name="Fujitani Y."/>
            <person name="Takami H."/>
            <person name="Hayashi T."/>
            <person name="Sahin N."/>
            <person name="Tani A."/>
        </authorList>
    </citation>
    <scope>NUCLEOTIDE SEQUENCE</scope>
    <source>
        <strain evidence="1">DSM 22415</strain>
    </source>
</reference>
<evidence type="ECO:0000313" key="2">
    <source>
        <dbReference type="EMBL" id="VUF15074.1"/>
    </source>
</evidence>
<evidence type="ECO:0000313" key="1">
    <source>
        <dbReference type="EMBL" id="GJD59816.1"/>
    </source>
</evidence>
<dbReference type="RefSeq" id="WP_238179801.1">
    <property type="nucleotide sequence ID" value="NZ_BPQI01000260.1"/>
</dbReference>
<gene>
    <name evidence="1" type="ORF">IFDJLNFL_5747</name>
    <name evidence="2" type="ORF">MTDSW087_04807</name>
</gene>